<keyword evidence="1" id="KW-0472">Membrane</keyword>
<keyword evidence="1" id="KW-1133">Transmembrane helix</keyword>
<sequence>MLFSGAVGATPEGLNGIPAGVWIAMLVMGAVFGFCLNAAGISNRFGKNLLKGQSHQADPDRHGAFPIGCLPTG</sequence>
<name>A0A3A5L0Z0_9HYPH</name>
<dbReference type="EMBL" id="QZWZ01000009">
    <property type="protein sequence ID" value="RJT39385.1"/>
    <property type="molecule type" value="Genomic_DNA"/>
</dbReference>
<keyword evidence="1" id="KW-0812">Transmembrane</keyword>
<evidence type="ECO:0000256" key="1">
    <source>
        <dbReference type="SAM" id="Phobius"/>
    </source>
</evidence>
<feature type="transmembrane region" description="Helical" evidence="1">
    <location>
        <begin position="20"/>
        <end position="41"/>
    </location>
</feature>
<proteinExistence type="predicted"/>
<keyword evidence="3" id="KW-1185">Reference proteome</keyword>
<reference evidence="2 3" key="1">
    <citation type="submission" date="2018-09" db="EMBL/GenBank/DDBJ databases">
        <title>Mesorhizobium carmichaelinearum sp. nov. isolated from Carmichaelinea spp. root nodules in New Zealand.</title>
        <authorList>
            <person name="De Meyer S.E."/>
        </authorList>
    </citation>
    <scope>NUCLEOTIDE SEQUENCE [LARGE SCALE GENOMIC DNA]</scope>
    <source>
        <strain evidence="2 3">ICMP19557</strain>
    </source>
</reference>
<dbReference type="Proteomes" id="UP000272706">
    <property type="component" value="Unassembled WGS sequence"/>
</dbReference>
<organism evidence="2 3">
    <name type="scientific">Mesorhizobium waimense</name>
    <dbReference type="NCBI Taxonomy" id="1300307"/>
    <lineage>
        <taxon>Bacteria</taxon>
        <taxon>Pseudomonadati</taxon>
        <taxon>Pseudomonadota</taxon>
        <taxon>Alphaproteobacteria</taxon>
        <taxon>Hyphomicrobiales</taxon>
        <taxon>Phyllobacteriaceae</taxon>
        <taxon>Mesorhizobium</taxon>
    </lineage>
</organism>
<accession>A0A3A5L0Z0</accession>
<evidence type="ECO:0000313" key="2">
    <source>
        <dbReference type="EMBL" id="RJT39385.1"/>
    </source>
</evidence>
<protein>
    <submittedName>
        <fullName evidence="2">Uncharacterized protein</fullName>
    </submittedName>
</protein>
<evidence type="ECO:0000313" key="3">
    <source>
        <dbReference type="Proteomes" id="UP000272706"/>
    </source>
</evidence>
<gene>
    <name evidence="2" type="ORF">D3227_14440</name>
</gene>
<comment type="caution">
    <text evidence="2">The sequence shown here is derived from an EMBL/GenBank/DDBJ whole genome shotgun (WGS) entry which is preliminary data.</text>
</comment>
<dbReference type="AlphaFoldDB" id="A0A3A5L0Z0"/>